<dbReference type="CDD" id="cd00118">
    <property type="entry name" value="LysM"/>
    <property type="match status" value="1"/>
</dbReference>
<accession>A0A317MTH8</accession>
<feature type="region of interest" description="Disordered" evidence="1">
    <location>
        <begin position="427"/>
        <end position="457"/>
    </location>
</feature>
<comment type="caution">
    <text evidence="4">The sequence shown here is derived from an EMBL/GenBank/DDBJ whole genome shotgun (WGS) entry which is preliminary data.</text>
</comment>
<dbReference type="Pfam" id="PF25800">
    <property type="entry name" value="FimV_N"/>
    <property type="match status" value="1"/>
</dbReference>
<dbReference type="Gene3D" id="3.10.350.10">
    <property type="entry name" value="LysM domain"/>
    <property type="match status" value="1"/>
</dbReference>
<dbReference type="InterPro" id="IPR057840">
    <property type="entry name" value="FimV_N"/>
</dbReference>
<dbReference type="InterPro" id="IPR038440">
    <property type="entry name" value="FimV_C_sf"/>
</dbReference>
<dbReference type="OrthoDB" id="5298707at2"/>
<dbReference type="Proteomes" id="UP000246569">
    <property type="component" value="Unassembled WGS sequence"/>
</dbReference>
<dbReference type="InterPro" id="IPR020011">
    <property type="entry name" value="FimV_C"/>
</dbReference>
<feature type="compositionally biased region" description="Low complexity" evidence="1">
    <location>
        <begin position="546"/>
        <end position="572"/>
    </location>
</feature>
<dbReference type="Gene3D" id="1.25.40.10">
    <property type="entry name" value="Tetratricopeptide repeat domain"/>
    <property type="match status" value="1"/>
</dbReference>
<dbReference type="Gene3D" id="1.20.58.2200">
    <property type="match status" value="1"/>
</dbReference>
<keyword evidence="2" id="KW-0732">Signal</keyword>
<feature type="chain" id="PRO_5016329392" evidence="2">
    <location>
        <begin position="25"/>
        <end position="796"/>
    </location>
</feature>
<dbReference type="InterPro" id="IPR011990">
    <property type="entry name" value="TPR-like_helical_dom_sf"/>
</dbReference>
<evidence type="ECO:0000256" key="1">
    <source>
        <dbReference type="SAM" id="MobiDB-lite"/>
    </source>
</evidence>
<gene>
    <name evidence="4" type="ORF">C7443_108161</name>
</gene>
<protein>
    <submittedName>
        <fullName evidence="4">Pilus assembly protein FimV</fullName>
    </submittedName>
</protein>
<organism evidence="4 5">
    <name type="scientific">Plasticicumulans acidivorans</name>
    <dbReference type="NCBI Taxonomy" id="886464"/>
    <lineage>
        <taxon>Bacteria</taxon>
        <taxon>Pseudomonadati</taxon>
        <taxon>Pseudomonadota</taxon>
        <taxon>Gammaproteobacteria</taxon>
        <taxon>Candidatus Competibacteraceae</taxon>
        <taxon>Plasticicumulans</taxon>
    </lineage>
</organism>
<dbReference type="AlphaFoldDB" id="A0A317MTH8"/>
<evidence type="ECO:0000313" key="5">
    <source>
        <dbReference type="Proteomes" id="UP000246569"/>
    </source>
</evidence>
<feature type="compositionally biased region" description="Pro residues" evidence="1">
    <location>
        <begin position="573"/>
        <end position="586"/>
    </location>
</feature>
<feature type="signal peptide" evidence="2">
    <location>
        <begin position="1"/>
        <end position="24"/>
    </location>
</feature>
<dbReference type="EMBL" id="QGTJ01000008">
    <property type="protein sequence ID" value="PWV60232.1"/>
    <property type="molecule type" value="Genomic_DNA"/>
</dbReference>
<name>A0A317MTH8_9GAMM</name>
<feature type="compositionally biased region" description="Pro residues" evidence="1">
    <location>
        <begin position="278"/>
        <end position="295"/>
    </location>
</feature>
<sequence length="796" mass="82114">MTKGNRRSRALLAGLLLAPGVAAAIGVGPIQVHSGLNQPLQADVELLSVVPDELQNYSVRIAPARAFEQLGLERIGPVSDLEFQLQSRPDGHSYIHITSKQPVRDPALNFLVELSGPNGQLLREFAILLDPVRPGARPSRSGIAIAQGASVSPALPSGPRGGYGPVQRGETLWAIADRLRPAGMPTAVAVRRLFDTNPAAFIGRNPSALRAGAMLSLPETEGWQVAAAPTTPAAAVPPINAVPPVTSSGEVRVPQPLAPSAPAAVGNDAQVRLVAPESTPPAGPAELPAAPPAAGPDPLVNAAPVAQIAVEDGRLRLQASGLEHLQSRLETQPAAAAPPPVPVNPAAPKVDNRPAVATAPIAPAVAPRQSPPVPKETGFFDYLLDDPLTLGGLGLAAVAALAGGLLVVRRRRQAELDGASVQPEFKRVEPASVDSTAAAGESPRSLPEATGSAEQGDVAERASLLAAVGKYPEARALLEQALTQAPDSTTVRLRLLDVLHAMRDATAFRVAAGPLRELVYADTDPLWLRVARMGREVCPEDPLFNPPAAASSAEASTPAVPSEGGAAGAKTPAPAPAAPLPGPASEPPALGDMSGLTFERVAPAAEKGRASSGALDDLSLGDLDFGDVALPNLSTAPKPEVQDKPKEAAPAGGFDLTFDLPDLNPTAPVSTKAETSAAAAAVKENVEETPADTGFTFEPVLAPPPIVEPLQLDDVPVVPEHKPSVESPVLSMGPAEMVEAGADEEDEFVETKLDLALAYIDMDDPLGARTLLEEVLVEGGKQQRLRAQALLDKLAS</sequence>
<feature type="region of interest" description="Disordered" evidence="1">
    <location>
        <begin position="634"/>
        <end position="654"/>
    </location>
</feature>
<reference evidence="4 5" key="1">
    <citation type="submission" date="2018-05" db="EMBL/GenBank/DDBJ databases">
        <title>Genomic Encyclopedia of Type Strains, Phase IV (KMG-IV): sequencing the most valuable type-strain genomes for metagenomic binning, comparative biology and taxonomic classification.</title>
        <authorList>
            <person name="Goeker M."/>
        </authorList>
    </citation>
    <scope>NUCLEOTIDE SEQUENCE [LARGE SCALE GENOMIC DNA]</scope>
    <source>
        <strain evidence="4 5">DSM 23606</strain>
    </source>
</reference>
<evidence type="ECO:0000256" key="2">
    <source>
        <dbReference type="SAM" id="SignalP"/>
    </source>
</evidence>
<dbReference type="InterPro" id="IPR018392">
    <property type="entry name" value="LysM"/>
</dbReference>
<feature type="domain" description="FimV N-terminal" evidence="3">
    <location>
        <begin position="26"/>
        <end position="131"/>
    </location>
</feature>
<dbReference type="NCBIfam" id="TIGR03504">
    <property type="entry name" value="FimV_Cterm"/>
    <property type="match status" value="1"/>
</dbReference>
<keyword evidence="5" id="KW-1185">Reference proteome</keyword>
<feature type="region of interest" description="Disordered" evidence="1">
    <location>
        <begin position="543"/>
        <end position="594"/>
    </location>
</feature>
<evidence type="ECO:0000259" key="3">
    <source>
        <dbReference type="Pfam" id="PF25800"/>
    </source>
</evidence>
<dbReference type="InterPro" id="IPR036779">
    <property type="entry name" value="LysM_dom_sf"/>
</dbReference>
<proteinExistence type="predicted"/>
<evidence type="ECO:0000313" key="4">
    <source>
        <dbReference type="EMBL" id="PWV60232.1"/>
    </source>
</evidence>
<feature type="region of interest" description="Disordered" evidence="1">
    <location>
        <begin position="275"/>
        <end position="298"/>
    </location>
</feature>
<dbReference type="Pfam" id="PF13428">
    <property type="entry name" value="TPR_14"/>
    <property type="match status" value="1"/>
</dbReference>